<evidence type="ECO:0000313" key="6">
    <source>
        <dbReference type="Proteomes" id="UP000447833"/>
    </source>
</evidence>
<dbReference type="UniPathway" id="UPA00904">
    <property type="reaction ID" value="UER00877"/>
</dbReference>
<proteinExistence type="inferred from homology"/>
<dbReference type="InterPro" id="IPR036412">
    <property type="entry name" value="HAD-like_sf"/>
</dbReference>
<dbReference type="Gene3D" id="3.90.1470.20">
    <property type="match status" value="1"/>
</dbReference>
<dbReference type="InterPro" id="IPR023214">
    <property type="entry name" value="HAD_sf"/>
</dbReference>
<dbReference type="InterPro" id="IPR006384">
    <property type="entry name" value="HAD_hydro_PyrdxlP_Pase-like"/>
</dbReference>
<gene>
    <name evidence="4" type="primary">mtnX</name>
    <name evidence="5" type="ORF">GLW07_20005</name>
</gene>
<sequence>MKKPIIFCDFDGTITNSDNIVSLMKRFAPKEWEQIKDNILAQNLSIREGVGQMFHLIPSSRKKDLLDYLLATTEIRQGFAEFVHYTKQEGIQLYVVSGGIDFFVYPLLNPFEIPEENIFCNGSDFTNETITITWPYSCDGDCTNDCGCCKPGILKQFDGDTYRKIVIGDSITDLEVAKQADQVFARDYLAKKCKELSIPAVPFESFHDIVRKLTEEKEGYDESRTETLERTR</sequence>
<keyword evidence="2 4" id="KW-0378">Hydrolase</keyword>
<dbReference type="NCBIfam" id="NF007103">
    <property type="entry name" value="PRK09552.1"/>
    <property type="match status" value="1"/>
</dbReference>
<dbReference type="NCBIfam" id="TIGR01489">
    <property type="entry name" value="DKMTPPase-SF"/>
    <property type="match status" value="1"/>
</dbReference>
<dbReference type="InterPro" id="IPR050849">
    <property type="entry name" value="HAD-like_hydrolase_phosphatase"/>
</dbReference>
<evidence type="ECO:0000256" key="1">
    <source>
        <dbReference type="ARBA" id="ARBA00022605"/>
    </source>
</evidence>
<dbReference type="Pfam" id="PF12710">
    <property type="entry name" value="HAD"/>
    <property type="match status" value="1"/>
</dbReference>
<dbReference type="RefSeq" id="WP_160921169.1">
    <property type="nucleotide sequence ID" value="NZ_WMEY01000008.1"/>
</dbReference>
<evidence type="ECO:0000313" key="5">
    <source>
        <dbReference type="EMBL" id="MYL65648.1"/>
    </source>
</evidence>
<comment type="pathway">
    <text evidence="4">Amino-acid biosynthesis; L-methionine biosynthesis via salvage pathway; L-methionine from S-methyl-5-thio-alpha-D-ribose 1-phosphate: step 4/6.</text>
</comment>
<organism evidence="5 6">
    <name type="scientific">Guptibacillus hwajinpoensis</name>
    <dbReference type="NCBI Taxonomy" id="208199"/>
    <lineage>
        <taxon>Bacteria</taxon>
        <taxon>Bacillati</taxon>
        <taxon>Bacillota</taxon>
        <taxon>Bacilli</taxon>
        <taxon>Bacillales</taxon>
        <taxon>Guptibacillaceae</taxon>
        <taxon>Guptibacillus</taxon>
    </lineage>
</organism>
<dbReference type="Proteomes" id="UP000447833">
    <property type="component" value="Unassembled WGS sequence"/>
</dbReference>
<comment type="similarity">
    <text evidence="4">Belongs to the HAD-like hydrolase superfamily. MtnX family.</text>
</comment>
<dbReference type="HAMAP" id="MF_01680">
    <property type="entry name" value="Salvage_MtnX"/>
    <property type="match status" value="1"/>
</dbReference>
<keyword evidence="3 4" id="KW-0486">Methionine biosynthesis</keyword>
<dbReference type="SUPFAM" id="SSF56784">
    <property type="entry name" value="HAD-like"/>
    <property type="match status" value="1"/>
</dbReference>
<dbReference type="EC" id="3.1.3.87" evidence="4"/>
<dbReference type="GO" id="GO:0019509">
    <property type="term" value="P:L-methionine salvage from methylthioadenosine"/>
    <property type="evidence" value="ECO:0007669"/>
    <property type="project" value="UniProtKB-UniRule"/>
</dbReference>
<comment type="caution">
    <text evidence="5">The sequence shown here is derived from an EMBL/GenBank/DDBJ whole genome shotgun (WGS) entry which is preliminary data.</text>
</comment>
<name>A0A845F4I7_9BACL</name>
<dbReference type="NCBIfam" id="TIGR03333">
    <property type="entry name" value="salvage_mtnX"/>
    <property type="match status" value="1"/>
</dbReference>
<dbReference type="AlphaFoldDB" id="A0A845F4I7"/>
<comment type="function">
    <text evidence="4">Dephosphorylates 2-hydroxy-3-keto-5-methylthiopentenyl-1-phosphate (HK-MTPenyl-1-P) yielding 1,2-dihydroxy-3-keto-5-methylthiopentene (DHK-MTPene).</text>
</comment>
<keyword evidence="1 4" id="KW-0028">Amino-acid biosynthesis</keyword>
<evidence type="ECO:0000256" key="3">
    <source>
        <dbReference type="ARBA" id="ARBA00023167"/>
    </source>
</evidence>
<dbReference type="EMBL" id="WMEY01000008">
    <property type="protein sequence ID" value="MYL65648.1"/>
    <property type="molecule type" value="Genomic_DNA"/>
</dbReference>
<evidence type="ECO:0000256" key="4">
    <source>
        <dbReference type="HAMAP-Rule" id="MF_01680"/>
    </source>
</evidence>
<dbReference type="PANTHER" id="PTHR28181">
    <property type="entry name" value="UPF0655 PROTEIN YCR015C"/>
    <property type="match status" value="1"/>
</dbReference>
<protein>
    <recommendedName>
        <fullName evidence="4">2-hydroxy-3-keto-5-methylthiopentenyl-1-phosphate phosphatase</fullName>
        <shortName evidence="4">HK-MTPenyl-1-P phosphatase</shortName>
        <ecNumber evidence="4">3.1.3.87</ecNumber>
    </recommendedName>
</protein>
<comment type="catalytic activity">
    <reaction evidence="4">
        <text>2-hydroxy-5-methylsulfanyl-3-oxopent-1-enyl phosphate + H2O = 1,2-dihydroxy-5-(methylsulfanyl)pent-1-en-3-one + phosphate</text>
        <dbReference type="Rhea" id="RHEA:14481"/>
        <dbReference type="ChEBI" id="CHEBI:15377"/>
        <dbReference type="ChEBI" id="CHEBI:43474"/>
        <dbReference type="ChEBI" id="CHEBI:49252"/>
        <dbReference type="ChEBI" id="CHEBI:59505"/>
        <dbReference type="EC" id="3.1.3.87"/>
    </reaction>
</comment>
<dbReference type="CDD" id="cd07524">
    <property type="entry name" value="HAD_Pase"/>
    <property type="match status" value="1"/>
</dbReference>
<accession>A0A845F4I7</accession>
<dbReference type="InterPro" id="IPR017718">
    <property type="entry name" value="HAD-SF_hydro_IB_MtnX"/>
</dbReference>
<dbReference type="PANTHER" id="PTHR28181:SF2">
    <property type="entry name" value="PHOSPHORIC MONOESTER HYDROLASE"/>
    <property type="match status" value="1"/>
</dbReference>
<dbReference type="GO" id="GO:0043716">
    <property type="term" value="F:2-hydroxy-3-keto-5-methylthiopentenyl-1-phosphate phosphatase activity"/>
    <property type="evidence" value="ECO:0007669"/>
    <property type="project" value="UniProtKB-UniRule"/>
</dbReference>
<dbReference type="NCBIfam" id="TIGR01488">
    <property type="entry name" value="HAD-SF-IB"/>
    <property type="match status" value="1"/>
</dbReference>
<evidence type="ECO:0000256" key="2">
    <source>
        <dbReference type="ARBA" id="ARBA00022801"/>
    </source>
</evidence>
<dbReference type="Gene3D" id="3.40.50.1000">
    <property type="entry name" value="HAD superfamily/HAD-like"/>
    <property type="match status" value="1"/>
</dbReference>
<reference evidence="5 6" key="1">
    <citation type="submission" date="2019-11" db="EMBL/GenBank/DDBJ databases">
        <title>Genome sequences of 17 halophilic strains isolated from different environments.</title>
        <authorList>
            <person name="Furrow R.E."/>
        </authorList>
    </citation>
    <scope>NUCLEOTIDE SEQUENCE [LARGE SCALE GENOMIC DNA]</scope>
    <source>
        <strain evidence="5 6">22506_14_FS</strain>
    </source>
</reference>